<feature type="chain" id="PRO_5005459850" description="Secreted protein" evidence="1">
    <location>
        <begin position="28"/>
        <end position="183"/>
    </location>
</feature>
<reference evidence="2 3" key="1">
    <citation type="submission" date="2015-07" db="EMBL/GenBank/DDBJ databases">
        <title>Genome analysis of myxobacterium Chondromyces crocatus Cm c5 reveals a high potential for natural compound synthesis and the genetic basis for the loss of fruiting body formation.</title>
        <authorList>
            <person name="Zaburannyi N."/>
            <person name="Bunk B."/>
            <person name="Maier J."/>
            <person name="Overmann J."/>
            <person name="Mueller R."/>
        </authorList>
    </citation>
    <scope>NUCLEOTIDE SEQUENCE [LARGE SCALE GENOMIC DNA]</scope>
    <source>
        <strain evidence="2 3">Cm c5</strain>
    </source>
</reference>
<keyword evidence="3" id="KW-1185">Reference proteome</keyword>
<evidence type="ECO:0000313" key="2">
    <source>
        <dbReference type="EMBL" id="AKT43058.1"/>
    </source>
</evidence>
<dbReference type="KEGG" id="ccro:CMC5_072850"/>
<dbReference type="RefSeq" id="WP_050434589.1">
    <property type="nucleotide sequence ID" value="NZ_CP012159.1"/>
</dbReference>
<dbReference type="Proteomes" id="UP000067626">
    <property type="component" value="Chromosome"/>
</dbReference>
<evidence type="ECO:0000313" key="3">
    <source>
        <dbReference type="Proteomes" id="UP000067626"/>
    </source>
</evidence>
<dbReference type="STRING" id="52.CMC5_072850"/>
<dbReference type="EMBL" id="CP012159">
    <property type="protein sequence ID" value="AKT43058.1"/>
    <property type="molecule type" value="Genomic_DNA"/>
</dbReference>
<keyword evidence="1" id="KW-0732">Signal</keyword>
<accession>A0A0K1ER33</accession>
<dbReference type="InterPro" id="IPR024038">
    <property type="entry name" value="MYXO-CTERM"/>
</dbReference>
<organism evidence="2 3">
    <name type="scientific">Chondromyces crocatus</name>
    <dbReference type="NCBI Taxonomy" id="52"/>
    <lineage>
        <taxon>Bacteria</taxon>
        <taxon>Pseudomonadati</taxon>
        <taxon>Myxococcota</taxon>
        <taxon>Polyangia</taxon>
        <taxon>Polyangiales</taxon>
        <taxon>Polyangiaceae</taxon>
        <taxon>Chondromyces</taxon>
    </lineage>
</organism>
<dbReference type="OrthoDB" id="5535464at2"/>
<dbReference type="AlphaFoldDB" id="A0A0K1ER33"/>
<proteinExistence type="predicted"/>
<name>A0A0K1ER33_CHOCO</name>
<evidence type="ECO:0008006" key="4">
    <source>
        <dbReference type="Google" id="ProtNLM"/>
    </source>
</evidence>
<protein>
    <recommendedName>
        <fullName evidence="4">Secreted protein</fullName>
    </recommendedName>
</protein>
<dbReference type="NCBIfam" id="TIGR03901">
    <property type="entry name" value="MYXO-CTERM"/>
    <property type="match status" value="1"/>
</dbReference>
<gene>
    <name evidence="2" type="ORF">CMC5_072850</name>
</gene>
<evidence type="ECO:0000256" key="1">
    <source>
        <dbReference type="SAM" id="SignalP"/>
    </source>
</evidence>
<feature type="signal peptide" evidence="1">
    <location>
        <begin position="1"/>
        <end position="27"/>
    </location>
</feature>
<sequence length="183" mass="19365">MRSTRSLLVLSSVVSVALTLLGRDAHADAVMPPPDECPPGALPRTSHIGPYCQPSTCETGVDCPHLEPRLLPRKGFPLVCRERALCVTERIEPDGPPFREDDPGSVRRPIAVSSCDEATSCAAPARCETTKRCVPLELEKELESPASKGCGCGVVPAGEGAAAVVAGLVVSGWMVLRRRRAEG</sequence>